<dbReference type="Pfam" id="PF07715">
    <property type="entry name" value="Plug"/>
    <property type="match status" value="1"/>
</dbReference>
<feature type="chain" id="PRO_5001680147" evidence="12">
    <location>
        <begin position="25"/>
        <end position="617"/>
    </location>
</feature>
<dbReference type="CDD" id="cd01347">
    <property type="entry name" value="ligand_gated_channel"/>
    <property type="match status" value="1"/>
</dbReference>
<keyword evidence="5 12" id="KW-0732">Signal</keyword>
<evidence type="ECO:0000256" key="10">
    <source>
        <dbReference type="PROSITE-ProRule" id="PRU01360"/>
    </source>
</evidence>
<dbReference type="InterPro" id="IPR012910">
    <property type="entry name" value="Plug_dom"/>
</dbReference>
<evidence type="ECO:0000256" key="11">
    <source>
        <dbReference type="RuleBase" id="RU003357"/>
    </source>
</evidence>
<dbReference type="Proteomes" id="UP000035057">
    <property type="component" value="Unassembled WGS sequence"/>
</dbReference>
<dbReference type="GO" id="GO:0009279">
    <property type="term" value="C:cell outer membrane"/>
    <property type="evidence" value="ECO:0007669"/>
    <property type="project" value="UniProtKB-SubCell"/>
</dbReference>
<accession>A0A072MX97</accession>
<dbReference type="PANTHER" id="PTHR30069:SF53">
    <property type="entry name" value="COLICIN I RECEPTOR-RELATED"/>
    <property type="match status" value="1"/>
</dbReference>
<keyword evidence="2 10" id="KW-0813">Transport</keyword>
<dbReference type="SUPFAM" id="SSF56935">
    <property type="entry name" value="Porins"/>
    <property type="match status" value="1"/>
</dbReference>
<dbReference type="EMBL" id="ANIE01000009">
    <property type="protein sequence ID" value="KEF30034.1"/>
    <property type="molecule type" value="Genomic_DNA"/>
</dbReference>
<keyword evidence="4 10" id="KW-0812">Transmembrane</keyword>
<keyword evidence="7 11" id="KW-0798">TonB box</keyword>
<evidence type="ECO:0000256" key="4">
    <source>
        <dbReference type="ARBA" id="ARBA00022692"/>
    </source>
</evidence>
<dbReference type="Gene3D" id="2.40.170.20">
    <property type="entry name" value="TonB-dependent receptor, beta-barrel domain"/>
    <property type="match status" value="1"/>
</dbReference>
<dbReference type="PANTHER" id="PTHR30069">
    <property type="entry name" value="TONB-DEPENDENT OUTER MEMBRANE RECEPTOR"/>
    <property type="match status" value="1"/>
</dbReference>
<evidence type="ECO:0000256" key="5">
    <source>
        <dbReference type="ARBA" id="ARBA00022729"/>
    </source>
</evidence>
<keyword evidence="8 10" id="KW-0472">Membrane</keyword>
<evidence type="ECO:0000313" key="15">
    <source>
        <dbReference type="EMBL" id="KEF30034.1"/>
    </source>
</evidence>
<dbReference type="InterPro" id="IPR036942">
    <property type="entry name" value="Beta-barrel_TonB_sf"/>
</dbReference>
<evidence type="ECO:0000256" key="12">
    <source>
        <dbReference type="SAM" id="SignalP"/>
    </source>
</evidence>
<dbReference type="Pfam" id="PF00593">
    <property type="entry name" value="TonB_dep_Rec_b-barrel"/>
    <property type="match status" value="1"/>
</dbReference>
<dbReference type="RefSeq" id="WP_036133904.1">
    <property type="nucleotide sequence ID" value="NZ_ANIE01000009.1"/>
</dbReference>
<dbReference type="Gene3D" id="2.170.130.10">
    <property type="entry name" value="TonB-dependent receptor, plug domain"/>
    <property type="match status" value="1"/>
</dbReference>
<protein>
    <submittedName>
        <fullName evidence="15">Outer membrane vitamin B12 receptor BtuB</fullName>
    </submittedName>
</protein>
<evidence type="ECO:0000256" key="8">
    <source>
        <dbReference type="ARBA" id="ARBA00023136"/>
    </source>
</evidence>
<dbReference type="GO" id="GO:0006811">
    <property type="term" value="P:monoatomic ion transport"/>
    <property type="evidence" value="ECO:0007669"/>
    <property type="project" value="UniProtKB-KW"/>
</dbReference>
<proteinExistence type="inferred from homology"/>
<dbReference type="InterPro" id="IPR039426">
    <property type="entry name" value="TonB-dep_rcpt-like"/>
</dbReference>
<keyword evidence="6" id="KW-0406">Ion transport</keyword>
<evidence type="ECO:0000256" key="7">
    <source>
        <dbReference type="ARBA" id="ARBA00023077"/>
    </source>
</evidence>
<feature type="signal peptide" evidence="12">
    <location>
        <begin position="1"/>
        <end position="24"/>
    </location>
</feature>
<evidence type="ECO:0000313" key="16">
    <source>
        <dbReference type="Proteomes" id="UP000035057"/>
    </source>
</evidence>
<dbReference type="InterPro" id="IPR000531">
    <property type="entry name" value="Beta-barrel_TonB"/>
</dbReference>
<dbReference type="PROSITE" id="PS52016">
    <property type="entry name" value="TONB_DEPENDENT_REC_3"/>
    <property type="match status" value="1"/>
</dbReference>
<evidence type="ECO:0000256" key="1">
    <source>
        <dbReference type="ARBA" id="ARBA00004571"/>
    </source>
</evidence>
<dbReference type="OrthoDB" id="9764669at2"/>
<dbReference type="STRING" id="1137280.D777_03210"/>
<comment type="similarity">
    <text evidence="10 11">Belongs to the TonB-dependent receptor family.</text>
</comment>
<gene>
    <name evidence="15" type="ORF">D777_03210</name>
</gene>
<dbReference type="GO" id="GO:0015889">
    <property type="term" value="P:cobalamin transport"/>
    <property type="evidence" value="ECO:0007669"/>
    <property type="project" value="TreeGrafter"/>
</dbReference>
<keyword evidence="9 10" id="KW-0998">Cell outer membrane</keyword>
<evidence type="ECO:0000256" key="9">
    <source>
        <dbReference type="ARBA" id="ARBA00023237"/>
    </source>
</evidence>
<comment type="subcellular location">
    <subcellularLocation>
        <location evidence="1 10">Cell outer membrane</location>
        <topology evidence="1 10">Multi-pass membrane protein</topology>
    </subcellularLocation>
</comment>
<name>A0A072MX97_9GAMM</name>
<evidence type="ECO:0000256" key="3">
    <source>
        <dbReference type="ARBA" id="ARBA00022452"/>
    </source>
</evidence>
<reference evidence="15 16" key="1">
    <citation type="submission" date="2012-12" db="EMBL/GenBank/DDBJ databases">
        <title>Genome assembly of Marinobacter sp. AK21.</title>
        <authorList>
            <person name="Khatri I."/>
            <person name="Kumar R."/>
            <person name="Vaidya B."/>
            <person name="Subramanian S."/>
            <person name="Pinnaka A."/>
        </authorList>
    </citation>
    <scope>NUCLEOTIDE SEQUENCE [LARGE SCALE GENOMIC DNA]</scope>
    <source>
        <strain evidence="15 16">AK21</strain>
    </source>
</reference>
<sequence length="617" mass="67366">MGFSKATPALLCSFTVLPLASAVANGAESDALMVAELDPIVVTATLGPRTVGESLSSVTVVSEEDLEQQSPTEFSEVLRGQPGINVISNGSFGKNTSVYTRGTGSESTLFMIDGVRLRSATSGSAPWQFLPVDLVERVEMVRGPKSSLYGADAVGGVIQAFTLEPSRENSGWVELAGGSFNTGKGLAGVSVGDGNTRVSISGLHQESDGTAIIENGEDRGYRNSAGVARVVHELDNGGQASAVLMQSEGNTEFEGGNTDFMIRTLGLRLDTPVSDHWRTSIQFSEARDEQETFNDLYADSVFDTRALSGRWENTFTMDVHELVVGTELVNDEVSGTTNFDETTRFNTALFTQLRLNFGPTDLQFSLRGDDNEAYGKYETGGVSLGHAFDRAHRVRISYGTSFRAPTFNDLYYPLEVYSWGGSYSGNADLEPEKSGTVELGFSGRYQSWFWDFAVYQLDVENLISLETDNTGLMSPANVNKARIRGLEMASGFELDGWNAKASLALMDPRDRETDNRLRRRSAQTLRLALDKIIQTWSFGGTFIAEGYRYDDAANTKRLPGYGTLDLRAGWEFAPGWSSRVTVANVLDKEYATAERFDGSRYIAAGRTALLSVRYDFQ</sequence>
<comment type="caution">
    <text evidence="15">The sequence shown here is derived from an EMBL/GenBank/DDBJ whole genome shotgun (WGS) entry which is preliminary data.</text>
</comment>
<dbReference type="InterPro" id="IPR037066">
    <property type="entry name" value="Plug_dom_sf"/>
</dbReference>
<keyword evidence="3 10" id="KW-1134">Transmembrane beta strand</keyword>
<keyword evidence="16" id="KW-1185">Reference proteome</keyword>
<evidence type="ECO:0000259" key="14">
    <source>
        <dbReference type="Pfam" id="PF07715"/>
    </source>
</evidence>
<organism evidence="15 16">
    <name type="scientific">Marinobacter nitratireducens</name>
    <dbReference type="NCBI Taxonomy" id="1137280"/>
    <lineage>
        <taxon>Bacteria</taxon>
        <taxon>Pseudomonadati</taxon>
        <taxon>Pseudomonadota</taxon>
        <taxon>Gammaproteobacteria</taxon>
        <taxon>Pseudomonadales</taxon>
        <taxon>Marinobacteraceae</taxon>
        <taxon>Marinobacter</taxon>
    </lineage>
</organism>
<dbReference type="PATRIC" id="fig|1137280.3.peg.3026"/>
<feature type="domain" description="TonB-dependent receptor-like beta-barrel" evidence="13">
    <location>
        <begin position="232"/>
        <end position="585"/>
    </location>
</feature>
<evidence type="ECO:0000256" key="6">
    <source>
        <dbReference type="ARBA" id="ARBA00023065"/>
    </source>
</evidence>
<evidence type="ECO:0000256" key="2">
    <source>
        <dbReference type="ARBA" id="ARBA00022448"/>
    </source>
</evidence>
<keyword evidence="15" id="KW-0675">Receptor</keyword>
<evidence type="ECO:0000259" key="13">
    <source>
        <dbReference type="Pfam" id="PF00593"/>
    </source>
</evidence>
<dbReference type="AlphaFoldDB" id="A0A072MX97"/>
<feature type="domain" description="TonB-dependent receptor plug" evidence="14">
    <location>
        <begin position="53"/>
        <end position="157"/>
    </location>
</feature>